<name>A0A9Q1DGH4_CONCO</name>
<sequence>MRGAAKKLNVRPVLNQRWESRGFVPCYPPADSGRTGNSSSRENPVSRLEAGDNAPCIGDEERKDESWRAGQGTGKVARGDAGLESQLRHHRVKVH</sequence>
<dbReference type="EMBL" id="JAFJMO010000008">
    <property type="protein sequence ID" value="KAJ8269312.1"/>
    <property type="molecule type" value="Genomic_DNA"/>
</dbReference>
<comment type="caution">
    <text evidence="2">The sequence shown here is derived from an EMBL/GenBank/DDBJ whole genome shotgun (WGS) entry which is preliminary data.</text>
</comment>
<evidence type="ECO:0000313" key="3">
    <source>
        <dbReference type="Proteomes" id="UP001152803"/>
    </source>
</evidence>
<gene>
    <name evidence="2" type="ORF">COCON_G00119190</name>
</gene>
<accession>A0A9Q1DGH4</accession>
<feature type="compositionally biased region" description="Polar residues" evidence="1">
    <location>
        <begin position="34"/>
        <end position="43"/>
    </location>
</feature>
<keyword evidence="3" id="KW-1185">Reference proteome</keyword>
<proteinExistence type="predicted"/>
<dbReference type="AlphaFoldDB" id="A0A9Q1DGH4"/>
<organism evidence="2 3">
    <name type="scientific">Conger conger</name>
    <name type="common">Conger eel</name>
    <name type="synonym">Muraena conger</name>
    <dbReference type="NCBI Taxonomy" id="82655"/>
    <lineage>
        <taxon>Eukaryota</taxon>
        <taxon>Metazoa</taxon>
        <taxon>Chordata</taxon>
        <taxon>Craniata</taxon>
        <taxon>Vertebrata</taxon>
        <taxon>Euteleostomi</taxon>
        <taxon>Actinopterygii</taxon>
        <taxon>Neopterygii</taxon>
        <taxon>Teleostei</taxon>
        <taxon>Anguilliformes</taxon>
        <taxon>Congridae</taxon>
        <taxon>Conger</taxon>
    </lineage>
</organism>
<dbReference type="Proteomes" id="UP001152803">
    <property type="component" value="Unassembled WGS sequence"/>
</dbReference>
<reference evidence="2" key="1">
    <citation type="journal article" date="2023" name="Science">
        <title>Genome structures resolve the early diversification of teleost fishes.</title>
        <authorList>
            <person name="Parey E."/>
            <person name="Louis A."/>
            <person name="Montfort J."/>
            <person name="Bouchez O."/>
            <person name="Roques C."/>
            <person name="Iampietro C."/>
            <person name="Lluch J."/>
            <person name="Castinel A."/>
            <person name="Donnadieu C."/>
            <person name="Desvignes T."/>
            <person name="Floi Bucao C."/>
            <person name="Jouanno E."/>
            <person name="Wen M."/>
            <person name="Mejri S."/>
            <person name="Dirks R."/>
            <person name="Jansen H."/>
            <person name="Henkel C."/>
            <person name="Chen W.J."/>
            <person name="Zahm M."/>
            <person name="Cabau C."/>
            <person name="Klopp C."/>
            <person name="Thompson A.W."/>
            <person name="Robinson-Rechavi M."/>
            <person name="Braasch I."/>
            <person name="Lecointre G."/>
            <person name="Bobe J."/>
            <person name="Postlethwait J.H."/>
            <person name="Berthelot C."/>
            <person name="Roest Crollius H."/>
            <person name="Guiguen Y."/>
        </authorList>
    </citation>
    <scope>NUCLEOTIDE SEQUENCE</scope>
    <source>
        <strain evidence="2">Concon-B</strain>
    </source>
</reference>
<feature type="region of interest" description="Disordered" evidence="1">
    <location>
        <begin position="21"/>
        <end position="95"/>
    </location>
</feature>
<evidence type="ECO:0000256" key="1">
    <source>
        <dbReference type="SAM" id="MobiDB-lite"/>
    </source>
</evidence>
<evidence type="ECO:0000313" key="2">
    <source>
        <dbReference type="EMBL" id="KAJ8269312.1"/>
    </source>
</evidence>
<protein>
    <submittedName>
        <fullName evidence="2">Uncharacterized protein</fullName>
    </submittedName>
</protein>